<comment type="caution">
    <text evidence="8">The sequence shown here is derived from an EMBL/GenBank/DDBJ whole genome shotgun (WGS) entry which is preliminary data.</text>
</comment>
<sequence>MTAHASPRHASPLRARLRAMPVFSEDVPAFDVTGAPADPVELFVAWLDAAVQAGQLAPHAPVLSTSDASQDVSARTIALKDVDSSGWWFATHATSPKGRALAENASAALTFFWPVVGRQVRVTGRVEILGRDEVELDFLARRPAARAATLVGHQSEPLSSTVDHARALATARARIDEDPGLVDPEWAVYVLVADRVEFWSASHDRAHTRLLYTRSARARDAREDDLWTQETLWP</sequence>
<dbReference type="SUPFAM" id="SSF50475">
    <property type="entry name" value="FMN-binding split barrel"/>
    <property type="match status" value="1"/>
</dbReference>
<evidence type="ECO:0000256" key="2">
    <source>
        <dbReference type="ARBA" id="ARBA00022630"/>
    </source>
</evidence>
<feature type="binding site" evidence="5">
    <location>
        <begin position="75"/>
        <end position="80"/>
    </location>
    <ligand>
        <name>FMN</name>
        <dbReference type="ChEBI" id="CHEBI:58210"/>
    </ligand>
</feature>
<dbReference type="EMBL" id="PDJG01000001">
    <property type="protein sequence ID" value="PFG34066.1"/>
    <property type="molecule type" value="Genomic_DNA"/>
</dbReference>
<feature type="binding site" evidence="5">
    <location>
        <position position="199"/>
    </location>
    <ligand>
        <name>FMN</name>
        <dbReference type="ChEBI" id="CHEBI:58210"/>
    </ligand>
</feature>
<dbReference type="Gene3D" id="2.30.110.10">
    <property type="entry name" value="Electron Transport, Fmn-binding Protein, Chain A"/>
    <property type="match status" value="1"/>
</dbReference>
<evidence type="ECO:0000256" key="1">
    <source>
        <dbReference type="ARBA" id="ARBA00007301"/>
    </source>
</evidence>
<evidence type="ECO:0000256" key="3">
    <source>
        <dbReference type="ARBA" id="ARBA00022643"/>
    </source>
</evidence>
<evidence type="ECO:0000256" key="5">
    <source>
        <dbReference type="PIRSR" id="PIRSR000190-2"/>
    </source>
</evidence>
<dbReference type="InterPro" id="IPR012349">
    <property type="entry name" value="Split_barrel_FMN-bd"/>
</dbReference>
<accession>A0A2A9E5Y8</accession>
<keyword evidence="2" id="KW-0285">Flavoprotein</keyword>
<reference evidence="8 9" key="1">
    <citation type="submission" date="2017-10" db="EMBL/GenBank/DDBJ databases">
        <title>Sequencing the genomes of 1000 actinobacteria strains.</title>
        <authorList>
            <person name="Klenk H.-P."/>
        </authorList>
    </citation>
    <scope>NUCLEOTIDE SEQUENCE [LARGE SCALE GENOMIC DNA]</scope>
    <source>
        <strain evidence="8 9">DSM 18966</strain>
    </source>
</reference>
<dbReference type="InterPro" id="IPR019576">
    <property type="entry name" value="Pyridoxamine_oxidase_dimer_C"/>
</dbReference>
<dbReference type="InterPro" id="IPR000659">
    <property type="entry name" value="Pyridox_Oxase"/>
</dbReference>
<feature type="binding site" evidence="5">
    <location>
        <position position="209"/>
    </location>
    <ligand>
        <name>FMN</name>
        <dbReference type="ChEBI" id="CHEBI:58210"/>
    </ligand>
</feature>
<protein>
    <submittedName>
        <fullName evidence="8">Pyridoxamine 5'-phosphate oxidase</fullName>
    </submittedName>
</protein>
<evidence type="ECO:0000256" key="4">
    <source>
        <dbReference type="ARBA" id="ARBA00023002"/>
    </source>
</evidence>
<dbReference type="PANTHER" id="PTHR10851">
    <property type="entry name" value="PYRIDOXINE-5-PHOSPHATE OXIDASE"/>
    <property type="match status" value="1"/>
</dbReference>
<dbReference type="InterPro" id="IPR011576">
    <property type="entry name" value="Pyridox_Oxase_N"/>
</dbReference>
<evidence type="ECO:0000313" key="8">
    <source>
        <dbReference type="EMBL" id="PFG34066.1"/>
    </source>
</evidence>
<dbReference type="PANTHER" id="PTHR10851:SF0">
    <property type="entry name" value="PYRIDOXINE-5'-PHOSPHATE OXIDASE"/>
    <property type="match status" value="1"/>
</dbReference>
<name>A0A2A9E5Y8_9MICO</name>
<evidence type="ECO:0000259" key="6">
    <source>
        <dbReference type="Pfam" id="PF01243"/>
    </source>
</evidence>
<feature type="binding site" evidence="5">
    <location>
        <position position="119"/>
    </location>
    <ligand>
        <name>FMN</name>
        <dbReference type="ChEBI" id="CHEBI:58210"/>
    </ligand>
</feature>
<feature type="binding site" evidence="5">
    <location>
        <position position="97"/>
    </location>
    <ligand>
        <name>FMN</name>
        <dbReference type="ChEBI" id="CHEBI:58210"/>
    </ligand>
</feature>
<dbReference type="PIRSF" id="PIRSF000190">
    <property type="entry name" value="Pyd_amn-ph_oxd"/>
    <property type="match status" value="1"/>
</dbReference>
<gene>
    <name evidence="8" type="ORF">ATL42_1966</name>
</gene>
<dbReference type="GO" id="GO:0008615">
    <property type="term" value="P:pyridoxine biosynthetic process"/>
    <property type="evidence" value="ECO:0007669"/>
    <property type="project" value="InterPro"/>
</dbReference>
<keyword evidence="4" id="KW-0560">Oxidoreductase</keyword>
<dbReference type="Proteomes" id="UP000225548">
    <property type="component" value="Unassembled WGS sequence"/>
</dbReference>
<dbReference type="NCBIfam" id="NF004231">
    <property type="entry name" value="PRK05679.1"/>
    <property type="match status" value="1"/>
</dbReference>
<organism evidence="8 9">
    <name type="scientific">Sanguibacter antarcticus</name>
    <dbReference type="NCBI Taxonomy" id="372484"/>
    <lineage>
        <taxon>Bacteria</taxon>
        <taxon>Bacillati</taxon>
        <taxon>Actinomycetota</taxon>
        <taxon>Actinomycetes</taxon>
        <taxon>Micrococcales</taxon>
        <taxon>Sanguibacteraceae</taxon>
        <taxon>Sanguibacter</taxon>
    </lineage>
</organism>
<dbReference type="Pfam" id="PF10590">
    <property type="entry name" value="PNP_phzG_C"/>
    <property type="match status" value="1"/>
</dbReference>
<evidence type="ECO:0000259" key="7">
    <source>
        <dbReference type="Pfam" id="PF10590"/>
    </source>
</evidence>
<keyword evidence="9" id="KW-1185">Reference proteome</keyword>
<dbReference type="GO" id="GO:0010181">
    <property type="term" value="F:FMN binding"/>
    <property type="evidence" value="ECO:0007669"/>
    <property type="project" value="InterPro"/>
</dbReference>
<dbReference type="AlphaFoldDB" id="A0A2A9E5Y8"/>
<comment type="cofactor">
    <cofactor evidence="5">
        <name>FMN</name>
        <dbReference type="ChEBI" id="CHEBI:58210"/>
    </cofactor>
    <text evidence="5">Binds 1 FMN per subunit.</text>
</comment>
<comment type="similarity">
    <text evidence="1">Belongs to the pyridoxamine 5'-phosphate oxidase family.</text>
</comment>
<proteinExistence type="inferred from homology"/>
<dbReference type="GO" id="GO:0004733">
    <property type="term" value="F:pyridoxamine phosphate oxidase activity"/>
    <property type="evidence" value="ECO:0007669"/>
    <property type="project" value="InterPro"/>
</dbReference>
<keyword evidence="3 5" id="KW-0288">FMN</keyword>
<feature type="domain" description="Pyridoxine 5'-phosphate oxidase dimerisation C-terminal" evidence="7">
    <location>
        <begin position="186"/>
        <end position="234"/>
    </location>
</feature>
<evidence type="ECO:0000313" key="9">
    <source>
        <dbReference type="Proteomes" id="UP000225548"/>
    </source>
</evidence>
<feature type="binding site" evidence="5">
    <location>
        <begin position="154"/>
        <end position="155"/>
    </location>
    <ligand>
        <name>FMN</name>
        <dbReference type="ChEBI" id="CHEBI:58210"/>
    </ligand>
</feature>
<dbReference type="Pfam" id="PF01243">
    <property type="entry name" value="PNPOx_N"/>
    <property type="match status" value="1"/>
</dbReference>
<feature type="domain" description="Pyridoxamine 5'-phosphate oxidase N-terminal" evidence="6">
    <location>
        <begin position="49"/>
        <end position="154"/>
    </location>
</feature>